<name>Q1K241_DESA6</name>
<evidence type="ECO:0000313" key="1">
    <source>
        <dbReference type="EMBL" id="EAT16598.1"/>
    </source>
</evidence>
<dbReference type="InterPro" id="IPR052732">
    <property type="entry name" value="Cell-binding_unc_protein"/>
</dbReference>
<comment type="caution">
    <text evidence="1">The sequence shown here is derived from an EMBL/GenBank/DDBJ whole genome shotgun (WGS) entry which is preliminary data.</text>
</comment>
<dbReference type="InterPro" id="IPR027417">
    <property type="entry name" value="P-loop_NTPase"/>
</dbReference>
<evidence type="ECO:0000313" key="2">
    <source>
        <dbReference type="Proteomes" id="UP000005695"/>
    </source>
</evidence>
<dbReference type="RefSeq" id="WP_005998621.1">
    <property type="nucleotide sequence ID" value="NZ_AAEW02000004.1"/>
</dbReference>
<protein>
    <recommendedName>
        <fullName evidence="3">Aminoglycoside phosphotransferase</fullName>
    </recommendedName>
</protein>
<accession>Q1K241</accession>
<organism evidence="1 2">
    <name type="scientific">Desulfuromonas acetoxidans (strain DSM 684 / 11070)</name>
    <dbReference type="NCBI Taxonomy" id="281689"/>
    <lineage>
        <taxon>Bacteria</taxon>
        <taxon>Pseudomonadati</taxon>
        <taxon>Thermodesulfobacteriota</taxon>
        <taxon>Desulfuromonadia</taxon>
        <taxon>Desulfuromonadales</taxon>
        <taxon>Desulfuromonadaceae</taxon>
        <taxon>Desulfuromonas</taxon>
    </lineage>
</organism>
<dbReference type="Gene3D" id="3.40.50.300">
    <property type="entry name" value="P-loop containing nucleotide triphosphate hydrolases"/>
    <property type="match status" value="1"/>
</dbReference>
<dbReference type="InterPro" id="IPR011009">
    <property type="entry name" value="Kinase-like_dom_sf"/>
</dbReference>
<reference evidence="1" key="2">
    <citation type="submission" date="2006-05" db="EMBL/GenBank/DDBJ databases">
        <title>Sequencing of the draft genome and assembly of Desulfuromonas acetoxidans DSM 684.</title>
        <authorList>
            <consortium name="US DOE Joint Genome Institute (JGI-PGF)"/>
            <person name="Copeland A."/>
            <person name="Lucas S."/>
            <person name="Lapidus A."/>
            <person name="Barry K."/>
            <person name="Detter J.C."/>
            <person name="Glavina del Rio T."/>
            <person name="Hammon N."/>
            <person name="Israni S."/>
            <person name="Dalin E."/>
            <person name="Tice H."/>
            <person name="Bruce D."/>
            <person name="Pitluck S."/>
            <person name="Richardson P."/>
        </authorList>
    </citation>
    <scope>NUCLEOTIDE SEQUENCE [LARGE SCALE GENOMIC DNA]</scope>
    <source>
        <strain evidence="1">DSM 684</strain>
    </source>
</reference>
<evidence type="ECO:0008006" key="3">
    <source>
        <dbReference type="Google" id="ProtNLM"/>
    </source>
</evidence>
<dbReference type="SUPFAM" id="SSF52540">
    <property type="entry name" value="P-loop containing nucleoside triphosphate hydrolases"/>
    <property type="match status" value="1"/>
</dbReference>
<dbReference type="OrthoDB" id="9810277at2"/>
<dbReference type="EMBL" id="AAEW02000004">
    <property type="protein sequence ID" value="EAT16598.1"/>
    <property type="molecule type" value="Genomic_DNA"/>
</dbReference>
<dbReference type="AlphaFoldDB" id="Q1K241"/>
<reference evidence="1" key="1">
    <citation type="submission" date="2006-05" db="EMBL/GenBank/DDBJ databases">
        <title>Annotation of the draft genome assembly of Desulfuromonas acetoxidans DSM 684.</title>
        <authorList>
            <consortium name="US DOE Joint Genome Institute (JGI-ORNL)"/>
            <person name="Larimer F."/>
            <person name="Land M."/>
            <person name="Hauser L."/>
        </authorList>
    </citation>
    <scope>NUCLEOTIDE SEQUENCE [LARGE SCALE GENOMIC DNA]</scope>
    <source>
        <strain evidence="1">DSM 684</strain>
    </source>
</reference>
<dbReference type="PANTHER" id="PTHR43883:SF1">
    <property type="entry name" value="GLUCONOKINASE"/>
    <property type="match status" value="1"/>
</dbReference>
<dbReference type="Pfam" id="PF13671">
    <property type="entry name" value="AAA_33"/>
    <property type="match status" value="1"/>
</dbReference>
<gene>
    <name evidence="1" type="ORF">Dace_2693</name>
</gene>
<dbReference type="Proteomes" id="UP000005695">
    <property type="component" value="Unassembled WGS sequence"/>
</dbReference>
<keyword evidence="2" id="KW-1185">Reference proteome</keyword>
<dbReference type="SUPFAM" id="SSF56112">
    <property type="entry name" value="Protein kinase-like (PK-like)"/>
    <property type="match status" value="1"/>
</dbReference>
<dbReference type="PANTHER" id="PTHR43883">
    <property type="entry name" value="SLR0207 PROTEIN"/>
    <property type="match status" value="1"/>
</dbReference>
<proteinExistence type="predicted"/>
<sequence>MHTPEDDFYRCLIDAMLNGAFYDHPVSDVTLIETHISWVFLAGDFAYKVKKPLDFGFLDFSTLAKRKFCCEEEVRLNRRLAPEIYLDVVAIGGDDNGLCLNGRPTREYAVKMRRFDQPQQLDEMLRAGQLSAEKMDCFAEAMAAFHDRALVADPSSHFGTAAVVYAPVAQNFYQIRSHLPDGELEEQVTRLEVWSRTAYERLQSMLTQRKAQGFIRECHGDAHLANMAWYHDAPVFFDCIEFNADLRWIDVMNEVAFLVMDLDDRGRQDLGWRCLNRYLENTGDYAGGVVLTFYKVYRALVRAKVACLRLAQSGLTDVERAADMALVRSYLNLAEGYTQPRQAQLIITHGLSGSGKSTFVNELAPQLGALCLHSDHERKRLFGLAMDEQSRSPIRGGIYSADASRKTYTHLFELADTLLSAGLTTIVDATFLKQQDRERFCQLAKRHRALWTVLDFRVPEAELRRRIRQRTKQGTAVSEAGEDVLNVQIDAAEPLDAAERPRCISISAASDLKDVVEQIANF</sequence>